<proteinExistence type="predicted"/>
<name>A0A3B1E130_9ZZZZ</name>
<protein>
    <recommendedName>
        <fullName evidence="4">Zinc ribbon domain-containing protein</fullName>
    </recommendedName>
</protein>
<feature type="compositionally biased region" description="Polar residues" evidence="1">
    <location>
        <begin position="54"/>
        <end position="65"/>
    </location>
</feature>
<feature type="compositionally biased region" description="Polar residues" evidence="1">
    <location>
        <begin position="85"/>
        <end position="99"/>
    </location>
</feature>
<dbReference type="EMBL" id="UOGL01000675">
    <property type="protein sequence ID" value="VAX42648.1"/>
    <property type="molecule type" value="Genomic_DNA"/>
</dbReference>
<feature type="compositionally biased region" description="Basic and acidic residues" evidence="1">
    <location>
        <begin position="214"/>
        <end position="225"/>
    </location>
</feature>
<keyword evidence="2" id="KW-0472">Membrane</keyword>
<feature type="region of interest" description="Disordered" evidence="1">
    <location>
        <begin position="27"/>
        <end position="102"/>
    </location>
</feature>
<evidence type="ECO:0008006" key="4">
    <source>
        <dbReference type="Google" id="ProtNLM"/>
    </source>
</evidence>
<accession>A0A3B1E130</accession>
<evidence type="ECO:0000256" key="1">
    <source>
        <dbReference type="SAM" id="MobiDB-lite"/>
    </source>
</evidence>
<feature type="non-terminal residue" evidence="3">
    <location>
        <position position="714"/>
    </location>
</feature>
<evidence type="ECO:0000313" key="3">
    <source>
        <dbReference type="EMBL" id="VAX42648.1"/>
    </source>
</evidence>
<gene>
    <name evidence="3" type="ORF">MNBD_PLANCTO02-1851</name>
</gene>
<evidence type="ECO:0000256" key="2">
    <source>
        <dbReference type="SAM" id="Phobius"/>
    </source>
</evidence>
<organism evidence="3">
    <name type="scientific">hydrothermal vent metagenome</name>
    <dbReference type="NCBI Taxonomy" id="652676"/>
    <lineage>
        <taxon>unclassified sequences</taxon>
        <taxon>metagenomes</taxon>
        <taxon>ecological metagenomes</taxon>
    </lineage>
</organism>
<reference evidence="3" key="1">
    <citation type="submission" date="2018-06" db="EMBL/GenBank/DDBJ databases">
        <authorList>
            <person name="Zhirakovskaya E."/>
        </authorList>
    </citation>
    <scope>NUCLEOTIDE SEQUENCE</scope>
</reference>
<sequence length="714" mass="79912">MALPTCPSCGQSVLDDDVEECPFCDASMSAGAKPAAPKPTASKPATEKPKKPVPSQQNPSTTQQAAPKPPSGSAPEKPRRRKKTASAQPQASLPNSSGIPLTKFRTKTNRFSIVCPMCESKGFAPKSASGREVRCLNPDCMVPLFDAPRLKVEKKEEAPPPRSLMPMISGSVVFLAIVSAAVWFFAFKKTKPPAGSLPNNQQMVKQNNLSGDKTNGEKKNKEGKRSSQKISPPIKYPSFAKIRKTALVQMVYSAEEFDRNRSKPYCRWQTAEAYIDDGNLEAAQKQIDQLDHVKPLLPFYKVIPLVKLGKAKTKKGLSIQKTLKEVSALESSIPSSGEEAFQARVELAAFYIANNNEARATRLIEQEREDQPLGRFVTHILQTQTIGQGDFDAVINRSPISPLHQPQWSAVALLLVQQKKFNAAIQWSRKHPNPIVQAESLALCCEAQADRSVKEKKPQLINQLKLSLDKNNPATKAYVLLRVALQLYYTGNQKEAKINLDDAKQLLTQLKIPSALPRPRLKEIYEGSFPDTTDLKIMTFAFVEVARMEALFSRPKESWQYLQQALSCTRAMTPSPVVCRKIIAELKELGPSHFRSELKKVLELKNDNLVRSEFNDYRKHSRQLAARAKKRFELQTNLLSHALTWQGLPSFIWKEMKQRSFAKEEEQQEPFGETKLGVVLISQLGKSKLDKNKQNALLEEIDSFLKKSTLKFNH</sequence>
<feature type="region of interest" description="Disordered" evidence="1">
    <location>
        <begin position="195"/>
        <end position="233"/>
    </location>
</feature>
<keyword evidence="2" id="KW-0812">Transmembrane</keyword>
<feature type="compositionally biased region" description="Polar residues" evidence="1">
    <location>
        <begin position="197"/>
        <end position="213"/>
    </location>
</feature>
<dbReference type="AlphaFoldDB" id="A0A3B1E130"/>
<feature type="transmembrane region" description="Helical" evidence="2">
    <location>
        <begin position="164"/>
        <end position="186"/>
    </location>
</feature>
<keyword evidence="2" id="KW-1133">Transmembrane helix</keyword>
<feature type="compositionally biased region" description="Low complexity" evidence="1">
    <location>
        <begin position="29"/>
        <end position="44"/>
    </location>
</feature>